<protein>
    <submittedName>
        <fullName evidence="1">Phospholipase C accessory protein PlcR</fullName>
    </submittedName>
</protein>
<name>A0ABY2U5H4_9PSED</name>
<evidence type="ECO:0000313" key="2">
    <source>
        <dbReference type="Proteomes" id="UP000304941"/>
    </source>
</evidence>
<proteinExistence type="predicted"/>
<comment type="caution">
    <text evidence="1">The sequence shown here is derived from an EMBL/GenBank/DDBJ whole genome shotgun (WGS) entry which is preliminary data.</text>
</comment>
<accession>A0ABY2U5H4</accession>
<dbReference type="EMBL" id="VBVZ01000154">
    <property type="protein sequence ID" value="TLG91592.1"/>
    <property type="molecule type" value="Genomic_DNA"/>
</dbReference>
<keyword evidence="2" id="KW-1185">Reference proteome</keyword>
<dbReference type="RefSeq" id="WP_138451144.1">
    <property type="nucleotide sequence ID" value="NZ_VBVZ01000154.1"/>
</dbReference>
<gene>
    <name evidence="1" type="ORF">FEM54_12410</name>
</gene>
<reference evidence="1 2" key="1">
    <citation type="submission" date="2019-05" db="EMBL/GenBank/DDBJ databases">
        <title>Pseudomonas edaphica sp. nov., isolated from rhizospheric soil of Cistus ladanifer L. in Spain.</title>
        <authorList>
            <person name="Peix A."/>
        </authorList>
    </citation>
    <scope>NUCLEOTIDE SEQUENCE [LARGE SCALE GENOMIC DNA]</scope>
    <source>
        <strain evidence="1 2">RD25</strain>
    </source>
</reference>
<sequence length="191" mass="20912">MKTIFLVLCGVLVAYLLVVRQWTDQVSVVTPTTASTPSINTIVSLASPEAESQTLTSLAPPFATLSPAQRSQIAERSINELKAAISTGADLETAYAQAQQLTPYIEADPKLREALDYKIWMDMKSNYIPPAPPTAAQQQQLDAYRLASDKAIDEVLDTVDTDEARRIAIEQKLSALRLEIFGESAPQPLKH</sequence>
<organism evidence="1 2">
    <name type="scientific">Pseudomonas edaphica</name>
    <dbReference type="NCBI Taxonomy" id="2006980"/>
    <lineage>
        <taxon>Bacteria</taxon>
        <taxon>Pseudomonadati</taxon>
        <taxon>Pseudomonadota</taxon>
        <taxon>Gammaproteobacteria</taxon>
        <taxon>Pseudomonadales</taxon>
        <taxon>Pseudomonadaceae</taxon>
        <taxon>Pseudomonas</taxon>
    </lineage>
</organism>
<evidence type="ECO:0000313" key="1">
    <source>
        <dbReference type="EMBL" id="TLG91592.1"/>
    </source>
</evidence>
<dbReference type="Proteomes" id="UP000304941">
    <property type="component" value="Unassembled WGS sequence"/>
</dbReference>